<feature type="domain" description="Glycosyl transferase family 1" evidence="1">
    <location>
        <begin position="572"/>
        <end position="730"/>
    </location>
</feature>
<gene>
    <name evidence="2" type="ORF">HMPREF9696_01195</name>
</gene>
<dbReference type="AlphaFoldDB" id="K8PB02"/>
<keyword evidence="3" id="KW-1185">Reference proteome</keyword>
<dbReference type="Gene3D" id="3.40.50.2000">
    <property type="entry name" value="Glycogen Phosphorylase B"/>
    <property type="match status" value="1"/>
</dbReference>
<organism evidence="2 3">
    <name type="scientific">Afipia clevelandensis ATCC 49720</name>
    <dbReference type="NCBI Taxonomy" id="883079"/>
    <lineage>
        <taxon>Bacteria</taxon>
        <taxon>Pseudomonadati</taxon>
        <taxon>Pseudomonadota</taxon>
        <taxon>Alphaproteobacteria</taxon>
        <taxon>Hyphomicrobiales</taxon>
        <taxon>Nitrobacteraceae</taxon>
        <taxon>Afipia</taxon>
    </lineage>
</organism>
<evidence type="ECO:0000313" key="3">
    <source>
        <dbReference type="Proteomes" id="UP000001095"/>
    </source>
</evidence>
<dbReference type="PATRIC" id="fig|883079.3.peg.1214"/>
<dbReference type="Proteomes" id="UP000001095">
    <property type="component" value="Unassembled WGS sequence"/>
</dbReference>
<sequence>MTERPLRVMWLLNHTTARQFEVPMLKRIGVQEVFLPKRIPADPAFRSASIDWSEDQHLTIPADDLAVLNAVNWYDDPGRHAWEIANRHFDVAFFILLKTAFFQSMTRHFDGAKIWRAYGIPDESYSDSFVWRARREGLLWSPQTFGSSFWFGQAYAHLADSESHYLQKRAIFLPAGLPNARLDNKWKGTDKRIFFICPDLGFSRYYQKVYNEFKKAFSGLPYVVGGAQPVAVSDPRILGFQSSEIHQRNMQELRVMYYHGADANHVHYHPFEAIRAGMPLVFMADGLLDKLGGTQLPGRCRTPAEARSKIERILNDDRRLIDEIRESQPRLLEPLKAENCEPLWRSGFQKITETLRADSSLVKERRSQKKRIAVIVPVKYRGGSLRGAKLLARAIQEGSRAAGDDVEVVFGHLDDPRSYPREEFADLPESIKRRPFRWLTMSYQEASRACVYAGIEQPLVNQLYQAPDDGINQFMDCDLWVIVSDRLELPLLPIRPHVLMVYGYIQRYVPVLEDIVSQQFVARAHAADAILVTTEFTRSDALQFAGLPSRKVRKMPMLAPDFSESATRSLRIEDASYFLWTTNLAPHKNHEAALKALQIYYEDYNGKLECRVTGVETGDLLKKGRAHLEALSEILRSSDELRRKFKIVGELSDRIYRRQLGEAAFLWHPGRIDNGTFSVVEAAHFGVPSLSSDYPAMREIDRQFGLNLCWMEADDSENMARQLKKMEVEDAALRQALPSAERLASQSLENLSGAYWDVVRDYL</sequence>
<dbReference type="PANTHER" id="PTHR46401">
    <property type="entry name" value="GLYCOSYLTRANSFERASE WBBK-RELATED"/>
    <property type="match status" value="1"/>
</dbReference>
<proteinExistence type="predicted"/>
<dbReference type="SUPFAM" id="SSF53756">
    <property type="entry name" value="UDP-Glycosyltransferase/glycogen phosphorylase"/>
    <property type="match status" value="1"/>
</dbReference>
<name>K8PB02_9BRAD</name>
<dbReference type="GO" id="GO:0016757">
    <property type="term" value="F:glycosyltransferase activity"/>
    <property type="evidence" value="ECO:0007669"/>
    <property type="project" value="InterPro"/>
</dbReference>
<dbReference type="EMBL" id="AGWY01000006">
    <property type="protein sequence ID" value="EKS38726.1"/>
    <property type="molecule type" value="Genomic_DNA"/>
</dbReference>
<dbReference type="PANTHER" id="PTHR46401:SF8">
    <property type="entry name" value="BLL6006 PROTEIN"/>
    <property type="match status" value="1"/>
</dbReference>
<accession>K8PB02</accession>
<protein>
    <recommendedName>
        <fullName evidence="1">Glycosyl transferase family 1 domain-containing protein</fullName>
    </recommendedName>
</protein>
<reference evidence="2 3" key="1">
    <citation type="submission" date="2012-04" db="EMBL/GenBank/DDBJ databases">
        <title>The Genome Sequence of Afipia clevelandensis ATCC 49720.</title>
        <authorList>
            <consortium name="The Broad Institute Genome Sequencing Platform"/>
            <person name="Earl A."/>
            <person name="Ward D."/>
            <person name="Feldgarden M."/>
            <person name="Gevers D."/>
            <person name="Huys G."/>
            <person name="Walker B."/>
            <person name="Young S.K."/>
            <person name="Zeng Q."/>
            <person name="Gargeya S."/>
            <person name="Fitzgerald M."/>
            <person name="Haas B."/>
            <person name="Abouelleil A."/>
            <person name="Alvarado L."/>
            <person name="Arachchi H.M."/>
            <person name="Berlin A."/>
            <person name="Chapman S.B."/>
            <person name="Goldberg J."/>
            <person name="Griggs A."/>
            <person name="Gujja S."/>
            <person name="Hansen M."/>
            <person name="Howarth C."/>
            <person name="Imamovic A."/>
            <person name="Larimer J."/>
            <person name="McCowen C."/>
            <person name="Montmayeur A."/>
            <person name="Murphy C."/>
            <person name="Neiman D."/>
            <person name="Pearson M."/>
            <person name="Priest M."/>
            <person name="Roberts A."/>
            <person name="Saif S."/>
            <person name="Shea T."/>
            <person name="Sisk P."/>
            <person name="Sykes S."/>
            <person name="Wortman J."/>
            <person name="Nusbaum C."/>
            <person name="Birren B."/>
        </authorList>
    </citation>
    <scope>NUCLEOTIDE SEQUENCE [LARGE SCALE GENOMIC DNA]</scope>
    <source>
        <strain evidence="2 3">ATCC 49720</strain>
    </source>
</reference>
<dbReference type="InterPro" id="IPR001296">
    <property type="entry name" value="Glyco_trans_1"/>
</dbReference>
<comment type="caution">
    <text evidence="2">The sequence shown here is derived from an EMBL/GenBank/DDBJ whole genome shotgun (WGS) entry which is preliminary data.</text>
</comment>
<evidence type="ECO:0000313" key="2">
    <source>
        <dbReference type="EMBL" id="EKS38726.1"/>
    </source>
</evidence>
<dbReference type="HOGENOM" id="CLU_366703_0_0_5"/>
<dbReference type="OrthoDB" id="8479354at2"/>
<dbReference type="RefSeq" id="WP_002712061.1">
    <property type="nucleotide sequence ID" value="NZ_KB375281.1"/>
</dbReference>
<evidence type="ECO:0000259" key="1">
    <source>
        <dbReference type="Pfam" id="PF00534"/>
    </source>
</evidence>
<dbReference type="Pfam" id="PF00534">
    <property type="entry name" value="Glycos_transf_1"/>
    <property type="match status" value="1"/>
</dbReference>